<feature type="domain" description="3-keto-alpha-glucoside-1,2-lyase/3-keto-2-hydroxy-glucal hydratase" evidence="1">
    <location>
        <begin position="70"/>
        <end position="234"/>
    </location>
</feature>
<dbReference type="Pfam" id="PF06439">
    <property type="entry name" value="3keto-disac_hyd"/>
    <property type="match status" value="1"/>
</dbReference>
<name>A0A6C2UM51_9BACT</name>
<evidence type="ECO:0000259" key="1">
    <source>
        <dbReference type="Pfam" id="PF06439"/>
    </source>
</evidence>
<evidence type="ECO:0000313" key="2">
    <source>
        <dbReference type="EMBL" id="VGO20507.1"/>
    </source>
</evidence>
<dbReference type="Gene3D" id="2.60.120.560">
    <property type="entry name" value="Exo-inulinase, domain 1"/>
    <property type="match status" value="1"/>
</dbReference>
<organism evidence="2 3">
    <name type="scientific">Pontiella sulfatireligans</name>
    <dbReference type="NCBI Taxonomy" id="2750658"/>
    <lineage>
        <taxon>Bacteria</taxon>
        <taxon>Pseudomonadati</taxon>
        <taxon>Kiritimatiellota</taxon>
        <taxon>Kiritimatiellia</taxon>
        <taxon>Kiritimatiellales</taxon>
        <taxon>Pontiellaceae</taxon>
        <taxon>Pontiella</taxon>
    </lineage>
</organism>
<dbReference type="Proteomes" id="UP000346198">
    <property type="component" value="Unassembled WGS sequence"/>
</dbReference>
<dbReference type="GO" id="GO:0016787">
    <property type="term" value="F:hydrolase activity"/>
    <property type="evidence" value="ECO:0007669"/>
    <property type="project" value="InterPro"/>
</dbReference>
<dbReference type="AlphaFoldDB" id="A0A6C2UM51"/>
<accession>A0A6C2UM51</accession>
<dbReference type="EMBL" id="CAAHFH010000001">
    <property type="protein sequence ID" value="VGO20507.1"/>
    <property type="molecule type" value="Genomic_DNA"/>
</dbReference>
<gene>
    <name evidence="2" type="ORF">SCARR_02570</name>
</gene>
<evidence type="ECO:0000313" key="3">
    <source>
        <dbReference type="Proteomes" id="UP000346198"/>
    </source>
</evidence>
<sequence>MMTRHVVPPLGEIQKQGTHERNRLKTGLHTLILLMLSATAFAGKQGTLIFSDDFNRNESQEIKDEIGKEWGSNSKSRAKGNKQVDLKDGAMHIYRHAEADHAVSVTHPAEFKDGTVELRFMLENAGDSLGLNFADLKFKEVHAGHLCMVKISTKDITISDLKTGKMGKEIYAVRKAKQPLTDTQKEKLKSTENKFQNKLENGKWHDLEVTIKGDTMTVTIDGMETASFSSEGIAHPTKRTLRLSVPKKAVIDDLKIYNNKSS</sequence>
<protein>
    <recommendedName>
        <fullName evidence="1">3-keto-alpha-glucoside-1,2-lyase/3-keto-2-hydroxy-glucal hydratase domain-containing protein</fullName>
    </recommendedName>
</protein>
<keyword evidence="3" id="KW-1185">Reference proteome</keyword>
<reference evidence="2 3" key="1">
    <citation type="submission" date="2019-04" db="EMBL/GenBank/DDBJ databases">
        <authorList>
            <person name="Van Vliet M D."/>
        </authorList>
    </citation>
    <scope>NUCLEOTIDE SEQUENCE [LARGE SCALE GENOMIC DNA]</scope>
    <source>
        <strain evidence="2 3">F21</strain>
    </source>
</reference>
<proteinExistence type="predicted"/>
<dbReference type="InterPro" id="IPR010496">
    <property type="entry name" value="AL/BT2_dom"/>
</dbReference>